<dbReference type="Proteomes" id="UP001163714">
    <property type="component" value="Unassembled WGS sequence"/>
</dbReference>
<evidence type="ECO:0000313" key="1">
    <source>
        <dbReference type="EMBL" id="MCW3172448.1"/>
    </source>
</evidence>
<keyword evidence="2" id="KW-1185">Reference proteome</keyword>
<name>A0ABT3I9C5_9GAMM</name>
<organism evidence="1 2">
    <name type="scientific">Shewanella subflava</name>
    <dbReference type="NCBI Taxonomy" id="2986476"/>
    <lineage>
        <taxon>Bacteria</taxon>
        <taxon>Pseudomonadati</taxon>
        <taxon>Pseudomonadota</taxon>
        <taxon>Gammaproteobacteria</taxon>
        <taxon>Alteromonadales</taxon>
        <taxon>Shewanellaceae</taxon>
        <taxon>Shewanella</taxon>
    </lineage>
</organism>
<dbReference type="RefSeq" id="WP_264725991.1">
    <property type="nucleotide sequence ID" value="NZ_JAPDMX010000018.1"/>
</dbReference>
<sequence>MNCTTNNKKVIHLINGRCGGNKTGYIVSQIQARLAENPQQCIIYSAPTKKVLNEVYSNRLTELDETQKLMIVSEDVETVQWTPTVKERAMAELKQNYCGCLMITHMTLFNIVPELLQDKLVIIDESPEQTVKFSHKDFDTDNPPAELSKLIELTQAISSKASNSEILIPNDKEAEKALFNQGKQFIGKAMDIQRSGWIDSNNQHYNNIASLYLAAASKHGFVYHSRVATDNGTKSVYRSIELGDMLGVVSNASAVWIASADFEHGLLCFLLQQYHQISIEKIEGTGIPIVHEKENVTILSLLGDDKLWSKTFSDADRNKLDGFNFDHLENYTYQKSVFEELYDFGVHCILDEIYTNESDEHEKALMFLNVAKQNSYGHEDFIQVSTQSHGQNSYQMHNHAIWMASLVPNPDQFYVLRWFCEDHNIDPQEAQDRFRHTRQYAPLYQGLARTSLRVER</sequence>
<reference evidence="1" key="1">
    <citation type="submission" date="2022-10" db="EMBL/GenBank/DDBJ databases">
        <title>Shewanella flava sp. nov, isolated from the estuary of the Fenhe River into the Yellow River.</title>
        <authorList>
            <person name="Li Y."/>
        </authorList>
    </citation>
    <scope>NUCLEOTIDE SEQUENCE</scope>
    <source>
        <strain evidence="1">FYR11-62</strain>
    </source>
</reference>
<evidence type="ECO:0000313" key="2">
    <source>
        <dbReference type="Proteomes" id="UP001163714"/>
    </source>
</evidence>
<accession>A0ABT3I9C5</accession>
<protein>
    <submittedName>
        <fullName evidence="1">Uncharacterized protein</fullName>
    </submittedName>
</protein>
<gene>
    <name evidence="1" type="ORF">OHT75_08160</name>
</gene>
<proteinExistence type="predicted"/>
<comment type="caution">
    <text evidence="1">The sequence shown here is derived from an EMBL/GenBank/DDBJ whole genome shotgun (WGS) entry which is preliminary data.</text>
</comment>
<dbReference type="EMBL" id="JAPDMX010000018">
    <property type="protein sequence ID" value="MCW3172448.1"/>
    <property type="molecule type" value="Genomic_DNA"/>
</dbReference>